<dbReference type="Pfam" id="PF00415">
    <property type="entry name" value="RCC1"/>
    <property type="match status" value="1"/>
</dbReference>
<evidence type="ECO:0000313" key="2">
    <source>
        <dbReference type="EMBL" id="OAL26008.1"/>
    </source>
</evidence>
<sequence>MSSRTLPAAAARTFTRPRRVTLSQLKSRAPFSRAERFSQKATRNAATHQAWKRPSAAIFAAAATVALVYTTTTQMHAVQAEAPPPETQEVVIETSKKRKGVSKEENRDLISSQHLQVKKSWENPGVYAWGSNTGRVVAPDSDETYIKTPRRLSWFDDVLLRDLKIDRNFGAAVLENGDLVQWGIEYSEDIRQPTVTLKGKNLTSIAISRDRIIGLSKNGTVYSIPVSKLDQERGHKQTDSSWIPFWSSTPTISYRKLEPKNLRVGERVVAISGGLEHVLLLTNSGRVFSAASGTEDFPSRGQLGVPGVTWLTRPEGRYDMCHELTTLKGFEITQLASGDHHSLVLDKEGRVFAFGDNSSGQLGFDFNPEAPFVDTPSLLPTTRLYQGTNQSSKVTSIAAGGSNSFFTIDATRIAGPEEDPSSISTLGKITADTWACGTGIKGTLGNGKWTHIQGTPTRIPSLSGLFEYDEKTRKVVPIRMSQISVGSTHASAVLDNVTYLDASEKSSEDDTNWGSDVLWWGGNEFYQLGTGKRNNVPLPTYIRPLDMASEAEMGRKEEHRLHLTPMHAVQLKTNGRKVRMEQRVVCGRNVTAVYSAV</sequence>
<comment type="caution">
    <text evidence="2">The sequence shown here is derived from an EMBL/GenBank/DDBJ whole genome shotgun (WGS) entry which is preliminary data.</text>
</comment>
<dbReference type="SUPFAM" id="SSF50985">
    <property type="entry name" value="RCC1/BLIP-II"/>
    <property type="match status" value="1"/>
</dbReference>
<dbReference type="InterPro" id="IPR009091">
    <property type="entry name" value="RCC1/BLIP-II"/>
</dbReference>
<organism evidence="2 3">
    <name type="scientific">Fonsecaea nubica</name>
    <dbReference type="NCBI Taxonomy" id="856822"/>
    <lineage>
        <taxon>Eukaryota</taxon>
        <taxon>Fungi</taxon>
        <taxon>Dikarya</taxon>
        <taxon>Ascomycota</taxon>
        <taxon>Pezizomycotina</taxon>
        <taxon>Eurotiomycetes</taxon>
        <taxon>Chaetothyriomycetidae</taxon>
        <taxon>Chaetothyriales</taxon>
        <taxon>Herpotrichiellaceae</taxon>
        <taxon>Fonsecaea</taxon>
    </lineage>
</organism>
<evidence type="ECO:0000256" key="1">
    <source>
        <dbReference type="PROSITE-ProRule" id="PRU00235"/>
    </source>
</evidence>
<reference evidence="2 3" key="1">
    <citation type="submission" date="2016-03" db="EMBL/GenBank/DDBJ databases">
        <title>The draft genome sequence of Fonsecaea nubica causative agent of cutaneous subcutaneous infection in human host.</title>
        <authorList>
            <person name="Costa F."/>
            <person name="Sybren D.H."/>
            <person name="Raittz R.T."/>
            <person name="Weiss V.A."/>
            <person name="Leao A.C."/>
            <person name="Gomes R."/>
            <person name="De Souza E.M."/>
            <person name="Pedrosa F.O."/>
            <person name="Steffens M.B."/>
            <person name="Bombassaro A."/>
            <person name="Tadra-Sfeir M.Z."/>
            <person name="Moreno L.F."/>
            <person name="Najafzadeh M.J."/>
            <person name="Felipe M.S."/>
            <person name="Teixeira M."/>
            <person name="Sun J."/>
            <person name="Xi L."/>
            <person name="Castro M.A."/>
            <person name="Vicente V.A."/>
        </authorList>
    </citation>
    <scope>NUCLEOTIDE SEQUENCE [LARGE SCALE GENOMIC DNA]</scope>
    <source>
        <strain evidence="2 3">CBS 269.64</strain>
    </source>
</reference>
<name>A0A178C7R9_9EURO</name>
<proteinExistence type="predicted"/>
<gene>
    <name evidence="2" type="ORF">AYO20_10277</name>
</gene>
<feature type="repeat" description="RCC1" evidence="1">
    <location>
        <begin position="285"/>
        <end position="348"/>
    </location>
</feature>
<feature type="repeat" description="RCC1" evidence="1">
    <location>
        <begin position="349"/>
        <end position="410"/>
    </location>
</feature>
<dbReference type="FunFam" id="2.130.10.30:FF:000027">
    <property type="entry name" value="Protein FMP25, mitochondrial"/>
    <property type="match status" value="1"/>
</dbReference>
<dbReference type="InterPro" id="IPR053245">
    <property type="entry name" value="MitoProcess-Associated"/>
</dbReference>
<evidence type="ECO:0008006" key="4">
    <source>
        <dbReference type="Google" id="ProtNLM"/>
    </source>
</evidence>
<dbReference type="AlphaFoldDB" id="A0A178C7R9"/>
<protein>
    <recommendedName>
        <fullName evidence="4">Mitochondrial protein Fmp25</fullName>
    </recommendedName>
</protein>
<dbReference type="Pfam" id="PF13540">
    <property type="entry name" value="RCC1_2"/>
    <property type="match status" value="1"/>
</dbReference>
<dbReference type="InterPro" id="IPR000408">
    <property type="entry name" value="Reg_chr_condens"/>
</dbReference>
<dbReference type="GO" id="GO:0034551">
    <property type="term" value="P:mitochondrial respiratory chain complex III assembly"/>
    <property type="evidence" value="ECO:0007669"/>
    <property type="project" value="TreeGrafter"/>
</dbReference>
<dbReference type="PROSITE" id="PS50012">
    <property type="entry name" value="RCC1_3"/>
    <property type="match status" value="2"/>
</dbReference>
<dbReference type="PROSITE" id="PS00626">
    <property type="entry name" value="RCC1_2"/>
    <property type="match status" value="1"/>
</dbReference>
<dbReference type="RefSeq" id="XP_022495489.1">
    <property type="nucleotide sequence ID" value="XM_022648535.1"/>
</dbReference>
<accession>A0A178C7R9</accession>
<dbReference type="PANTHER" id="PTHR47563">
    <property type="entry name" value="PROTEIN FMP25, MITOCHONDRIAL"/>
    <property type="match status" value="1"/>
</dbReference>
<dbReference type="EMBL" id="LVCJ01000107">
    <property type="protein sequence ID" value="OAL26008.1"/>
    <property type="molecule type" value="Genomic_DNA"/>
</dbReference>
<dbReference type="GO" id="GO:0005743">
    <property type="term" value="C:mitochondrial inner membrane"/>
    <property type="evidence" value="ECO:0007669"/>
    <property type="project" value="TreeGrafter"/>
</dbReference>
<dbReference type="Proteomes" id="UP000185904">
    <property type="component" value="Unassembled WGS sequence"/>
</dbReference>
<dbReference type="PANTHER" id="PTHR47563:SF1">
    <property type="entry name" value="PROTEIN FMP25, MITOCHONDRIAL"/>
    <property type="match status" value="1"/>
</dbReference>
<evidence type="ECO:0000313" key="3">
    <source>
        <dbReference type="Proteomes" id="UP000185904"/>
    </source>
</evidence>
<dbReference type="OrthoDB" id="10256179at2759"/>
<dbReference type="GeneID" id="34593666"/>
<dbReference type="Gene3D" id="2.130.10.30">
    <property type="entry name" value="Regulator of chromosome condensation 1/beta-lactamase-inhibitor protein II"/>
    <property type="match status" value="1"/>
</dbReference>
<keyword evidence="3" id="KW-1185">Reference proteome</keyword>